<keyword evidence="3" id="KW-1185">Reference proteome</keyword>
<dbReference type="Proteomes" id="UP000053766">
    <property type="component" value="Unassembled WGS sequence"/>
</dbReference>
<reference evidence="3" key="2">
    <citation type="journal article" date="2016" name="Sci. Rep.">
        <title>Dictyocaulus viviparus genome, variome and transcriptome elucidate lungworm biology and support future intervention.</title>
        <authorList>
            <person name="McNulty S.N."/>
            <person name="Strube C."/>
            <person name="Rosa B.A."/>
            <person name="Martin J.C."/>
            <person name="Tyagi R."/>
            <person name="Choi Y.J."/>
            <person name="Wang Q."/>
            <person name="Hallsworth Pepin K."/>
            <person name="Zhang X."/>
            <person name="Ozersky P."/>
            <person name="Wilson R.K."/>
            <person name="Sternberg P.W."/>
            <person name="Gasser R.B."/>
            <person name="Mitreva M."/>
        </authorList>
    </citation>
    <scope>NUCLEOTIDE SEQUENCE [LARGE SCALE GENOMIC DNA]</scope>
    <source>
        <strain evidence="3">HannoverDv2000</strain>
    </source>
</reference>
<organism evidence="2 3">
    <name type="scientific">Dictyocaulus viviparus</name>
    <name type="common">Bovine lungworm</name>
    <dbReference type="NCBI Taxonomy" id="29172"/>
    <lineage>
        <taxon>Eukaryota</taxon>
        <taxon>Metazoa</taxon>
        <taxon>Ecdysozoa</taxon>
        <taxon>Nematoda</taxon>
        <taxon>Chromadorea</taxon>
        <taxon>Rhabditida</taxon>
        <taxon>Rhabditina</taxon>
        <taxon>Rhabditomorpha</taxon>
        <taxon>Strongyloidea</taxon>
        <taxon>Metastrongylidae</taxon>
        <taxon>Dictyocaulus</taxon>
    </lineage>
</organism>
<feature type="region of interest" description="Disordered" evidence="1">
    <location>
        <begin position="731"/>
        <end position="750"/>
    </location>
</feature>
<feature type="region of interest" description="Disordered" evidence="1">
    <location>
        <begin position="589"/>
        <end position="633"/>
    </location>
</feature>
<feature type="region of interest" description="Disordered" evidence="1">
    <location>
        <begin position="338"/>
        <end position="361"/>
    </location>
</feature>
<feature type="compositionally biased region" description="Basic residues" evidence="1">
    <location>
        <begin position="348"/>
        <end position="358"/>
    </location>
</feature>
<dbReference type="EMBL" id="KN716161">
    <property type="protein sequence ID" value="KJH52658.1"/>
    <property type="molecule type" value="Genomic_DNA"/>
</dbReference>
<sequence length="774" mass="87900">MHAIQIPRPSSTRKPSETRRQSTTETNPRSPLMTVAKTVKNKFSKLTRIGRHDQDVSMKGSQSFSGIRQPKSAIPKQIDQNANRVIKSSSMEVPSNSHDTAEPFRGRCMVVIPQDPKKLEDFSEEGSIANTIIQADADNIVMEDINEHPTLSDESKQALSVTLKEDMLVVTQNQNFSLLLQSGQQWNPNKKSEEYQREQENVLVLNELQRSHMLTEGEIQEKLREKFSPSAKMDICPISSSESRTFITGFEKSQNSELEFTEAHHQRKHHIFVLGEKIPDTSSELVALESKEVGQNVEEKPVKGFEVEEIGVASNFVMAIPESLSEHRTFIISSTEPPTNCVDEASSSKKKKQTKVIKQRSMPESYVPPEKYVMTMKTPESLRRHHTFTIRERTRSPDVPYIEEDEITQPQATVGPAVVGNKAWHTKIKEVEKPSKRFTMTVKTPSTSRRSKTYIIEEKQEKKPFSVSRSVESLTTVTTNLAEGSKFVEKHAKHSKASFSKIQKCVESDKDKRNTETEILNTTPVLSENSPHTLGVEKGRAVHESETLEIIKETDPVVELMREREISETEPLKTAEMYVLTMMTPISSRKADSQRNADDKLCERTKSPEDINLSSMYGHPYNSDPQKSKVKETDPVVELMREREISETEPLKTAEMYVLTMMTPISSRKADSQRNADDKLCERTKSPEDINLSSMYGHPYNSDPQKSKVKVLSEKESTRCAVVRPHMTETMSVINDQSQSDRAEPIERKTSDFSVKTLSYIYKRKQTSCKQNIP</sequence>
<name>A0A0D8Y716_DICVI</name>
<evidence type="ECO:0000313" key="2">
    <source>
        <dbReference type="EMBL" id="KJH52658.1"/>
    </source>
</evidence>
<accession>A0A0D8Y716</accession>
<feature type="compositionally biased region" description="Basic and acidic residues" evidence="1">
    <location>
        <begin position="589"/>
        <end position="609"/>
    </location>
</feature>
<proteinExistence type="predicted"/>
<evidence type="ECO:0000256" key="1">
    <source>
        <dbReference type="SAM" id="MobiDB-lite"/>
    </source>
</evidence>
<dbReference type="OrthoDB" id="5864201at2759"/>
<protein>
    <submittedName>
        <fullName evidence="2">Uncharacterized protein</fullName>
    </submittedName>
</protein>
<evidence type="ECO:0000313" key="3">
    <source>
        <dbReference type="Proteomes" id="UP000053766"/>
    </source>
</evidence>
<gene>
    <name evidence="2" type="ORF">DICVIV_01119</name>
</gene>
<feature type="compositionally biased region" description="Basic and acidic residues" evidence="1">
    <location>
        <begin position="739"/>
        <end position="750"/>
    </location>
</feature>
<dbReference type="AlphaFoldDB" id="A0A0D8Y716"/>
<feature type="region of interest" description="Disordered" evidence="1">
    <location>
        <begin position="1"/>
        <end position="34"/>
    </location>
</feature>
<reference evidence="2 3" key="1">
    <citation type="submission" date="2013-11" db="EMBL/GenBank/DDBJ databases">
        <title>Draft genome of the bovine lungworm Dictyocaulus viviparus.</title>
        <authorList>
            <person name="Mitreva M."/>
        </authorList>
    </citation>
    <scope>NUCLEOTIDE SEQUENCE [LARGE SCALE GENOMIC DNA]</scope>
    <source>
        <strain evidence="2 3">HannoverDv2000</strain>
    </source>
</reference>